<comment type="caution">
    <text evidence="2">The sequence shown here is derived from an EMBL/GenBank/DDBJ whole genome shotgun (WGS) entry which is preliminary data.</text>
</comment>
<dbReference type="RefSeq" id="WP_009348377.1">
    <property type="nucleotide sequence ID" value="NZ_JH376836.1"/>
</dbReference>
<dbReference type="PATRIC" id="fig|679199.3.peg.2045"/>
<organism evidence="2 3">
    <name type="scientific">Alloprevotella rava F0323</name>
    <dbReference type="NCBI Taxonomy" id="679199"/>
    <lineage>
        <taxon>Bacteria</taxon>
        <taxon>Pseudomonadati</taxon>
        <taxon>Bacteroidota</taxon>
        <taxon>Bacteroidia</taxon>
        <taxon>Bacteroidales</taxon>
        <taxon>Prevotellaceae</taxon>
        <taxon>Alloprevotella</taxon>
    </lineage>
</organism>
<keyword evidence="1" id="KW-0732">Signal</keyword>
<reference evidence="2 3" key="1">
    <citation type="submission" date="2011-08" db="EMBL/GenBank/DDBJ databases">
        <title>The Genome Sequence of Prevotella sp. oral taxon 302 str. F0323.</title>
        <authorList>
            <consortium name="The Broad Institute Genome Sequencing Platform"/>
            <person name="Earl A."/>
            <person name="Ward D."/>
            <person name="Feldgarden M."/>
            <person name="Gevers D."/>
            <person name="Izard J."/>
            <person name="Blanton J.M."/>
            <person name="Baranova O.V."/>
            <person name="Tanner A.C."/>
            <person name="Dewhirst F.E."/>
            <person name="Young S.K."/>
            <person name="Zeng Q."/>
            <person name="Gargeya S."/>
            <person name="Fitzgerald M."/>
            <person name="Haas B."/>
            <person name="Abouelleil A."/>
            <person name="Alvarado L."/>
            <person name="Arachchi H.M."/>
            <person name="Berlin A."/>
            <person name="Brown A."/>
            <person name="Chapman S.B."/>
            <person name="Chen Z."/>
            <person name="Dunbar C."/>
            <person name="Freedman E."/>
            <person name="Gearin G."/>
            <person name="Gellesch M."/>
            <person name="Goldberg J."/>
            <person name="Griggs A."/>
            <person name="Gujja S."/>
            <person name="Heiman D."/>
            <person name="Howarth C."/>
            <person name="Larson L."/>
            <person name="Lui A."/>
            <person name="MacDonald P.J.P."/>
            <person name="Montmayeur A."/>
            <person name="Murphy C."/>
            <person name="Neiman D."/>
            <person name="Pearson M."/>
            <person name="Priest M."/>
            <person name="Roberts A."/>
            <person name="Saif S."/>
            <person name="Shea T."/>
            <person name="Shenoy N."/>
            <person name="Sisk P."/>
            <person name="Stolte C."/>
            <person name="Sykes S."/>
            <person name="Wortman J."/>
            <person name="Nusbaum C."/>
            <person name="Birren B."/>
        </authorList>
    </citation>
    <scope>NUCLEOTIDE SEQUENCE [LARGE SCALE GENOMIC DNA]</scope>
    <source>
        <strain evidence="2 3">F0323</strain>
    </source>
</reference>
<sequence length="829" mass="92324">MKSIVLHTALGSLFLSFCMVGNLSAQISKGFHWNKPQPNPFVHAVQPKVHALLAASNKAPAETELEEDFSKWTAGSEAVPDGKPVCGSHTSFTIPAKYTKMKGWVGNEAYQAGGICCLRMFENGERAGFVSTPEMELFGDVVLTFRARRLNAKDTEGTLWVALCDNNTGPEDNFTLQLTTEWQNFEIKTSKGTFNANNLFQFQAEKCDMLLDDIKIVRTKTKILAPSVLNPVNLSSTSFVARWKPTKDAKSYLLNVYYKGMPDEVIPETTVVENFDAISFNESTRKINLTTPNYPQGWDIDVSSKGKKDVCTDAADLHSGKLSLNFDEEGDYIMTPVSPAPITKVSFWVKPSSMETEPNFSYSMVGVSALIGGNWTPIAYIPNSWMQKDGGFYTLDQNALGDNATQIKIEYIQKNLLSFAIDDVTYTYKTLPIPKPFITDKEVTDTFCVVSDIHPEYEYFYSVKAKDGDVLSDPSNDVWVDGIVGITPMPKEPTNVSATSYTANWEALYHADKYQLNTYQIVQPKEETSDVVVLHETFNRINEGSVEQPSVTYDRTASLAQRGETDTDWMQQLPAWAKGMAGTQETNYYLGLAGLVVSPRLSLDCNSGIFEVDLKAYNTHPGDTLFVLVMKEYSDRIALDARVLPMGTTPGYTTGTVSFDNLVTDWNQRRNIKLAFMSMYGKPFYLDEVTVRQTVKAGEKLYRPTKTFFTDKCSYEVRDLEPNHDYAYSVIALAKKYSDSYVSNASDLKDVYNATTAVQPVEDSMLRIIPSEGRIDVYAATAVDVHVYDMRGCLVGKASSASSSHHSFSLLPGLYVVKVNNVAEKVVVR</sequence>
<dbReference type="Gene3D" id="2.60.120.260">
    <property type="entry name" value="Galactose-binding domain-like"/>
    <property type="match status" value="1"/>
</dbReference>
<dbReference type="OrthoDB" id="1056276at2"/>
<dbReference type="EMBL" id="ACZK01000035">
    <property type="protein sequence ID" value="EHG21028.1"/>
    <property type="molecule type" value="Genomic_DNA"/>
</dbReference>
<feature type="signal peptide" evidence="1">
    <location>
        <begin position="1"/>
        <end position="25"/>
    </location>
</feature>
<dbReference type="InterPro" id="IPR036116">
    <property type="entry name" value="FN3_sf"/>
</dbReference>
<dbReference type="eggNOG" id="ENOG5033QZP">
    <property type="taxonomic scope" value="Bacteria"/>
</dbReference>
<evidence type="ECO:0000256" key="1">
    <source>
        <dbReference type="SAM" id="SignalP"/>
    </source>
</evidence>
<accession>G5GE41</accession>
<dbReference type="SUPFAM" id="SSF49265">
    <property type="entry name" value="Fibronectin type III"/>
    <property type="match status" value="1"/>
</dbReference>
<dbReference type="Proteomes" id="UP000015993">
    <property type="component" value="Unassembled WGS sequence"/>
</dbReference>
<dbReference type="HOGENOM" id="CLU_352624_0_0_10"/>
<evidence type="ECO:0000313" key="2">
    <source>
        <dbReference type="EMBL" id="EHG21028.1"/>
    </source>
</evidence>
<feature type="chain" id="PRO_5003476968" description="Fibronectin type-III domain-containing protein" evidence="1">
    <location>
        <begin position="26"/>
        <end position="829"/>
    </location>
</feature>
<proteinExistence type="predicted"/>
<dbReference type="AlphaFoldDB" id="G5GE41"/>
<protein>
    <recommendedName>
        <fullName evidence="4">Fibronectin type-III domain-containing protein</fullName>
    </recommendedName>
</protein>
<gene>
    <name evidence="2" type="ORF">HMPREF9332_01843</name>
</gene>
<evidence type="ECO:0000313" key="3">
    <source>
        <dbReference type="Proteomes" id="UP000015993"/>
    </source>
</evidence>
<name>G5GE41_9BACT</name>
<evidence type="ECO:0008006" key="4">
    <source>
        <dbReference type="Google" id="ProtNLM"/>
    </source>
</evidence>
<keyword evidence="3" id="KW-1185">Reference proteome</keyword>